<feature type="domain" description="CBM20" evidence="4">
    <location>
        <begin position="245"/>
        <end position="329"/>
    </location>
</feature>
<evidence type="ECO:0000313" key="6">
    <source>
        <dbReference type="Proteomes" id="UP000023152"/>
    </source>
</evidence>
<feature type="repeat" description="ANK" evidence="3">
    <location>
        <begin position="171"/>
        <end position="203"/>
    </location>
</feature>
<dbReference type="InterPro" id="IPR036770">
    <property type="entry name" value="Ankyrin_rpt-contain_sf"/>
</dbReference>
<evidence type="ECO:0000259" key="4">
    <source>
        <dbReference type="PROSITE" id="PS51166"/>
    </source>
</evidence>
<dbReference type="Gene3D" id="1.25.40.20">
    <property type="entry name" value="Ankyrin repeat-containing domain"/>
    <property type="match status" value="2"/>
</dbReference>
<reference evidence="5 6" key="1">
    <citation type="journal article" date="2013" name="Curr. Biol.">
        <title>The Genome of the Foraminiferan Reticulomyxa filosa.</title>
        <authorList>
            <person name="Glockner G."/>
            <person name="Hulsmann N."/>
            <person name="Schleicher M."/>
            <person name="Noegel A.A."/>
            <person name="Eichinger L."/>
            <person name="Gallinger C."/>
            <person name="Pawlowski J."/>
            <person name="Sierra R."/>
            <person name="Euteneuer U."/>
            <person name="Pillet L."/>
            <person name="Moustafa A."/>
            <person name="Platzer M."/>
            <person name="Groth M."/>
            <person name="Szafranski K."/>
            <person name="Schliwa M."/>
        </authorList>
    </citation>
    <scope>NUCLEOTIDE SEQUENCE [LARGE SCALE GENOMIC DNA]</scope>
</reference>
<dbReference type="PROSITE" id="PS51166">
    <property type="entry name" value="CBM20"/>
    <property type="match status" value="1"/>
</dbReference>
<dbReference type="Gene3D" id="2.60.40.10">
    <property type="entry name" value="Immunoglobulins"/>
    <property type="match status" value="1"/>
</dbReference>
<dbReference type="InterPro" id="IPR013784">
    <property type="entry name" value="Carb-bd-like_fold"/>
</dbReference>
<protein>
    <recommendedName>
        <fullName evidence="4">CBM20 domain-containing protein</fullName>
    </recommendedName>
</protein>
<organism evidence="5 6">
    <name type="scientific">Reticulomyxa filosa</name>
    <dbReference type="NCBI Taxonomy" id="46433"/>
    <lineage>
        <taxon>Eukaryota</taxon>
        <taxon>Sar</taxon>
        <taxon>Rhizaria</taxon>
        <taxon>Retaria</taxon>
        <taxon>Foraminifera</taxon>
        <taxon>Monothalamids</taxon>
        <taxon>Reticulomyxidae</taxon>
        <taxon>Reticulomyxa</taxon>
    </lineage>
</organism>
<dbReference type="OrthoDB" id="10257076at2759"/>
<dbReference type="InterPro" id="IPR013783">
    <property type="entry name" value="Ig-like_fold"/>
</dbReference>
<dbReference type="InterPro" id="IPR002044">
    <property type="entry name" value="CBM20"/>
</dbReference>
<gene>
    <name evidence="5" type="ORF">RFI_18835</name>
</gene>
<evidence type="ECO:0000256" key="2">
    <source>
        <dbReference type="ARBA" id="ARBA00023043"/>
    </source>
</evidence>
<dbReference type="Pfam" id="PF12796">
    <property type="entry name" value="Ank_2"/>
    <property type="match status" value="1"/>
</dbReference>
<dbReference type="AlphaFoldDB" id="X6MXA6"/>
<dbReference type="InterPro" id="IPR002110">
    <property type="entry name" value="Ankyrin_rpt"/>
</dbReference>
<feature type="repeat" description="ANK" evidence="3">
    <location>
        <begin position="78"/>
        <end position="110"/>
    </location>
</feature>
<proteinExistence type="predicted"/>
<dbReference type="Pfam" id="PF00686">
    <property type="entry name" value="CBM_20"/>
    <property type="match status" value="1"/>
</dbReference>
<keyword evidence="6" id="KW-1185">Reference proteome</keyword>
<dbReference type="SUPFAM" id="SSF48403">
    <property type="entry name" value="Ankyrin repeat"/>
    <property type="match status" value="1"/>
</dbReference>
<accession>X6MXA6</accession>
<dbReference type="PANTHER" id="PTHR24198">
    <property type="entry name" value="ANKYRIN REPEAT AND PROTEIN KINASE DOMAIN-CONTAINING PROTEIN"/>
    <property type="match status" value="1"/>
</dbReference>
<evidence type="ECO:0000256" key="3">
    <source>
        <dbReference type="PROSITE-ProRule" id="PRU00023"/>
    </source>
</evidence>
<name>X6MXA6_RETFI</name>
<evidence type="ECO:0000256" key="1">
    <source>
        <dbReference type="ARBA" id="ARBA00022737"/>
    </source>
</evidence>
<feature type="non-terminal residue" evidence="5">
    <location>
        <position position="1"/>
    </location>
</feature>
<dbReference type="SUPFAM" id="SSF49452">
    <property type="entry name" value="Starch-binding domain-like"/>
    <property type="match status" value="1"/>
</dbReference>
<comment type="caution">
    <text evidence="5">The sequence shown here is derived from an EMBL/GenBank/DDBJ whole genome shotgun (WGS) entry which is preliminary data.</text>
</comment>
<keyword evidence="2 3" id="KW-0040">ANK repeat</keyword>
<sequence>GEARIDDVDLDHNNPLHLAIKNEHYDICVALLEKNSEMVDAPDCNGQSPLMLSCWKHNVKITELCLQYTTSVNAVDWTGQNSLHYACKSNNSEAVNVLFKHGIDIFQTNDQGLSPFHIVSANGNSALLKQLMEYLVSSASVAVAVAVVDNATQGDQLSQKILAVCHQNDDKGWTLLHHASASGDRSVVKYLLSVGADSSVTDKHGFCPHCVAVFFGRLQLYDLLTPCVRQYPANYPNKPYDLIDTTDKKECDVRFHVQCHAKQSQHVYLVGDCLSLGLWEVGKGVQMTSIQTTVLDKDVENDTNFWTCNVILPKDTKIQYRYVIASLEV</sequence>
<dbReference type="GO" id="GO:2001070">
    <property type="term" value="F:starch binding"/>
    <property type="evidence" value="ECO:0007669"/>
    <property type="project" value="InterPro"/>
</dbReference>
<dbReference type="PROSITE" id="PS50088">
    <property type="entry name" value="ANK_REPEAT"/>
    <property type="match status" value="2"/>
</dbReference>
<dbReference type="SMART" id="SM00248">
    <property type="entry name" value="ANK"/>
    <property type="match status" value="5"/>
</dbReference>
<keyword evidence="1" id="KW-0677">Repeat</keyword>
<dbReference type="PANTHER" id="PTHR24198:SF165">
    <property type="entry name" value="ANKYRIN REPEAT-CONTAINING PROTEIN-RELATED"/>
    <property type="match status" value="1"/>
</dbReference>
<dbReference type="Proteomes" id="UP000023152">
    <property type="component" value="Unassembled WGS sequence"/>
</dbReference>
<evidence type="ECO:0000313" key="5">
    <source>
        <dbReference type="EMBL" id="ETO18434.1"/>
    </source>
</evidence>
<dbReference type="EMBL" id="ASPP01014911">
    <property type="protein sequence ID" value="ETO18434.1"/>
    <property type="molecule type" value="Genomic_DNA"/>
</dbReference>
<dbReference type="PROSITE" id="PS50297">
    <property type="entry name" value="ANK_REP_REGION"/>
    <property type="match status" value="2"/>
</dbReference>
<dbReference type="Pfam" id="PF00023">
    <property type="entry name" value="Ank"/>
    <property type="match status" value="1"/>
</dbReference>